<dbReference type="SUPFAM" id="SSF52954">
    <property type="entry name" value="Class II aaRS ABD-related"/>
    <property type="match status" value="1"/>
</dbReference>
<dbReference type="Gene3D" id="3.30.70.330">
    <property type="match status" value="1"/>
</dbReference>
<feature type="region of interest" description="Disordered" evidence="2">
    <location>
        <begin position="1"/>
        <end position="26"/>
    </location>
</feature>
<dbReference type="Pfam" id="PF00076">
    <property type="entry name" value="RRM_1"/>
    <property type="match status" value="1"/>
</dbReference>
<keyword evidence="1" id="KW-0694">RNA-binding</keyword>
<evidence type="ECO:0000256" key="1">
    <source>
        <dbReference type="PROSITE-ProRule" id="PRU00176"/>
    </source>
</evidence>
<sequence length="874" mass="94802">MTPDSPDEVFHFRGKTLTPESPRPMHVAEPANIPVLQNQMDPVFNDTSTYQKTESVSGNTYHVPQNGQYAAAAEVRGSPGSVQDGREQQPSHPHLQGSLPSSPLLINTVLMCMDNLSPSTAPTAPNPSPSSNPPQRSEIGEATADSSLTACPPDPSSLPAHLLPGVPPSSSHAPRDAPFANEVDHSIATLQPQALPGRLDADDKYDHSSAGNGVDFQNLLDNLPSSTAAPVAALPGTTLSAGDAPPLPQAVADEAPQFTLGLPPRPPPQEKPSIHPNYNPSDDIRSYHQLPAQTSPTSSANPYASQQSSYQSTHGPTPLAAAVAPGTSLGSSTLLPPPPIASFQQPVPAVADAPDTTASAAQKNGLVDRQTTRSDEDTPWGPEVQKKYDEFLRDERVYVTEGLWDRFPYGSRLFVGNLPTERVTKRDLFHIFHSYGKLAQISIKQAYGFIQFLEASSCKRALEGEQGAVVRGRKVHLEISKPQRNTRPAPPSSEAPRAPPPRRSRSPDYSRGAAPNNRPARPSGERFDRSHDSGRAPFSDFRDEPTHRRRDDYRPPPRSPSPRGYRSREGYRSRDRTPDRFDRRGARRSRSPYGRDRRYRSPSPRGRSVYDDEVDLPVPRRTGRDVPDVQILVLEELDRNFIYHVETSFRNRGLRVDVLVLGPRIPLDAAVKRQISEGVLAVVFDRSAGKDNVRSSEYPDLEPSIAAEIVFQAQSLLRNAPNIPFAPSAYGVPPIPSVPVQSTLPTQSNLANAISTLDGPALQSLLAALQQPRQPTVPSAQPPFPVPTNLLQTSDLASLLTAATRQSLPPNPAQQSLQQQPQPYPLQAPNGAAISDPNLLSLLAKGLGGHQSQGHAALPPHVQNIMSQLGKWKP</sequence>
<dbReference type="CDD" id="cd12342">
    <property type="entry name" value="RRM_Nab3p"/>
    <property type="match status" value="1"/>
</dbReference>
<dbReference type="InterPro" id="IPR052600">
    <property type="entry name" value="Nuc_rcpt_coact/corep"/>
</dbReference>
<dbReference type="InterPro" id="IPR035979">
    <property type="entry name" value="RBD_domain_sf"/>
</dbReference>
<dbReference type="InterPro" id="IPR000504">
    <property type="entry name" value="RRM_dom"/>
</dbReference>
<name>A0ABR4GX12_9EURO</name>
<keyword evidence="5" id="KW-1185">Reference proteome</keyword>
<dbReference type="SUPFAM" id="SSF54928">
    <property type="entry name" value="RNA-binding domain, RBD"/>
    <property type="match status" value="1"/>
</dbReference>
<dbReference type="InterPro" id="IPR012677">
    <property type="entry name" value="Nucleotide-bd_a/b_plait_sf"/>
</dbReference>
<dbReference type="InterPro" id="IPR034167">
    <property type="entry name" value="Nab3_RRM"/>
</dbReference>
<dbReference type="PANTHER" id="PTHR23295:SF6">
    <property type="entry name" value="NEOSIN, ISOFORM A"/>
    <property type="match status" value="1"/>
</dbReference>
<dbReference type="PANTHER" id="PTHR23295">
    <property type="entry name" value="NUCLEAR RECEPTOR COACTIVATOR 5-RELATED"/>
    <property type="match status" value="1"/>
</dbReference>
<feature type="region of interest" description="Disordered" evidence="2">
    <location>
        <begin position="807"/>
        <end position="832"/>
    </location>
</feature>
<feature type="compositionally biased region" description="Low complexity" evidence="2">
    <location>
        <begin position="813"/>
        <end position="830"/>
    </location>
</feature>
<feature type="compositionally biased region" description="Polar residues" evidence="2">
    <location>
        <begin position="291"/>
        <end position="315"/>
    </location>
</feature>
<evidence type="ECO:0000259" key="3">
    <source>
        <dbReference type="PROSITE" id="PS50102"/>
    </source>
</evidence>
<reference evidence="4 5" key="1">
    <citation type="submission" date="2024-07" db="EMBL/GenBank/DDBJ databases">
        <title>Section-level genome sequencing and comparative genomics of Aspergillus sections Usti and Cavernicolus.</title>
        <authorList>
            <consortium name="Lawrence Berkeley National Laboratory"/>
            <person name="Nybo J.L."/>
            <person name="Vesth T.C."/>
            <person name="Theobald S."/>
            <person name="Frisvad J.C."/>
            <person name="Larsen T.O."/>
            <person name="Kjaerboelling I."/>
            <person name="Rothschild-Mancinelli K."/>
            <person name="Lyhne E.K."/>
            <person name="Kogle M.E."/>
            <person name="Barry K."/>
            <person name="Clum A."/>
            <person name="Na H."/>
            <person name="Ledsgaard L."/>
            <person name="Lin J."/>
            <person name="Lipzen A."/>
            <person name="Kuo A."/>
            <person name="Riley R."/>
            <person name="Mondo S."/>
            <person name="Labutti K."/>
            <person name="Haridas S."/>
            <person name="Pangalinan J."/>
            <person name="Salamov A.A."/>
            <person name="Simmons B.A."/>
            <person name="Magnuson J.K."/>
            <person name="Chen J."/>
            <person name="Drula E."/>
            <person name="Henrissat B."/>
            <person name="Wiebenga A."/>
            <person name="Lubbers R.J."/>
            <person name="Gomes A.C."/>
            <person name="Makela M.R."/>
            <person name="Stajich J."/>
            <person name="Grigoriev I.V."/>
            <person name="Mortensen U.H."/>
            <person name="De Vries R.P."/>
            <person name="Baker S.E."/>
            <person name="Andersen M.R."/>
        </authorList>
    </citation>
    <scope>NUCLEOTIDE SEQUENCE [LARGE SCALE GENOMIC DNA]</scope>
    <source>
        <strain evidence="4 5">CBS 588.65</strain>
    </source>
</reference>
<feature type="compositionally biased region" description="Pro residues" evidence="2">
    <location>
        <begin position="488"/>
        <end position="501"/>
    </location>
</feature>
<evidence type="ECO:0000256" key="2">
    <source>
        <dbReference type="SAM" id="MobiDB-lite"/>
    </source>
</evidence>
<protein>
    <recommendedName>
        <fullName evidence="3">RRM domain-containing protein</fullName>
    </recommendedName>
</protein>
<feature type="region of interest" description="Disordered" evidence="2">
    <location>
        <begin position="473"/>
        <end position="622"/>
    </location>
</feature>
<organism evidence="4 5">
    <name type="scientific">Aspergillus granulosus</name>
    <dbReference type="NCBI Taxonomy" id="176169"/>
    <lineage>
        <taxon>Eukaryota</taxon>
        <taxon>Fungi</taxon>
        <taxon>Dikarya</taxon>
        <taxon>Ascomycota</taxon>
        <taxon>Pezizomycotina</taxon>
        <taxon>Eurotiomycetes</taxon>
        <taxon>Eurotiomycetidae</taxon>
        <taxon>Eurotiales</taxon>
        <taxon>Aspergillaceae</taxon>
        <taxon>Aspergillus</taxon>
        <taxon>Aspergillus subgen. Nidulantes</taxon>
    </lineage>
</organism>
<feature type="region of interest" description="Disordered" evidence="2">
    <location>
        <begin position="191"/>
        <end position="210"/>
    </location>
</feature>
<dbReference type="SMART" id="SM00360">
    <property type="entry name" value="RRM"/>
    <property type="match status" value="1"/>
</dbReference>
<dbReference type="PROSITE" id="PS50102">
    <property type="entry name" value="RRM"/>
    <property type="match status" value="1"/>
</dbReference>
<feature type="compositionally biased region" description="Basic and acidic residues" evidence="2">
    <location>
        <begin position="566"/>
        <end position="584"/>
    </location>
</feature>
<gene>
    <name evidence="4" type="ORF">BJX63DRAFT_440179</name>
</gene>
<dbReference type="Proteomes" id="UP001610334">
    <property type="component" value="Unassembled WGS sequence"/>
</dbReference>
<feature type="compositionally biased region" description="Basic and acidic residues" evidence="2">
    <location>
        <begin position="523"/>
        <end position="555"/>
    </location>
</feature>
<accession>A0ABR4GX12</accession>
<comment type="caution">
    <text evidence="4">The sequence shown here is derived from an EMBL/GenBank/DDBJ whole genome shotgun (WGS) entry which is preliminary data.</text>
</comment>
<feature type="region of interest" description="Disordered" evidence="2">
    <location>
        <begin position="257"/>
        <end position="324"/>
    </location>
</feature>
<feature type="compositionally biased region" description="Polar residues" evidence="2">
    <location>
        <begin position="50"/>
        <end position="68"/>
    </location>
</feature>
<proteinExistence type="predicted"/>
<dbReference type="EMBL" id="JBFXLT010000140">
    <property type="protein sequence ID" value="KAL2803386.1"/>
    <property type="molecule type" value="Genomic_DNA"/>
</dbReference>
<feature type="region of interest" description="Disordered" evidence="2">
    <location>
        <begin position="116"/>
        <end position="186"/>
    </location>
</feature>
<feature type="region of interest" description="Disordered" evidence="2">
    <location>
        <begin position="350"/>
        <end position="382"/>
    </location>
</feature>
<evidence type="ECO:0000313" key="4">
    <source>
        <dbReference type="EMBL" id="KAL2803386.1"/>
    </source>
</evidence>
<feature type="domain" description="RRM" evidence="3">
    <location>
        <begin position="411"/>
        <end position="482"/>
    </location>
</feature>
<evidence type="ECO:0000313" key="5">
    <source>
        <dbReference type="Proteomes" id="UP001610334"/>
    </source>
</evidence>
<feature type="region of interest" description="Disordered" evidence="2">
    <location>
        <begin position="50"/>
        <end position="102"/>
    </location>
</feature>